<comment type="similarity">
    <text evidence="2">Belongs to the TlyA family.</text>
</comment>
<dbReference type="Proteomes" id="UP000242263">
    <property type="component" value="Unassembled WGS sequence"/>
</dbReference>
<evidence type="ECO:0000256" key="1">
    <source>
        <dbReference type="ARBA" id="ARBA00022884"/>
    </source>
</evidence>
<dbReference type="SUPFAM" id="SSF55174">
    <property type="entry name" value="Alpha-L RNA-binding motif"/>
    <property type="match status" value="1"/>
</dbReference>
<dbReference type="InterPro" id="IPR002877">
    <property type="entry name" value="RNA_MeTrfase_FtsJ_dom"/>
</dbReference>
<proteinExistence type="inferred from homology"/>
<dbReference type="GO" id="GO:0032259">
    <property type="term" value="P:methylation"/>
    <property type="evidence" value="ECO:0007669"/>
    <property type="project" value="UniProtKB-KW"/>
</dbReference>
<evidence type="ECO:0000313" key="6">
    <source>
        <dbReference type="Proteomes" id="UP000242263"/>
    </source>
</evidence>
<comment type="caution">
    <text evidence="5">The sequence shown here is derived from an EMBL/GenBank/DDBJ whole genome shotgun (WGS) entry which is preliminary data.</text>
</comment>
<dbReference type="CDD" id="cd02440">
    <property type="entry name" value="AdoMet_MTases"/>
    <property type="match status" value="1"/>
</dbReference>
<accession>A0A2I1M5U0</accession>
<reference evidence="5 6" key="1">
    <citation type="submission" date="2017-12" db="EMBL/GenBank/DDBJ databases">
        <title>Phylogenetic diversity of female urinary microbiome.</title>
        <authorList>
            <person name="Thomas-White K."/>
            <person name="Wolfe A.J."/>
        </authorList>
    </citation>
    <scope>NUCLEOTIDE SEQUENCE [LARGE SCALE GENOMIC DNA]</scope>
    <source>
        <strain evidence="5 6">UMB0064</strain>
    </source>
</reference>
<dbReference type="InterPro" id="IPR036986">
    <property type="entry name" value="S4_RNA-bd_sf"/>
</dbReference>
<dbReference type="SUPFAM" id="SSF53335">
    <property type="entry name" value="S-adenosyl-L-methionine-dependent methyltransferases"/>
    <property type="match status" value="1"/>
</dbReference>
<dbReference type="PROSITE" id="PS50889">
    <property type="entry name" value="S4"/>
    <property type="match status" value="1"/>
</dbReference>
<dbReference type="Pfam" id="PF01728">
    <property type="entry name" value="FtsJ"/>
    <property type="match status" value="1"/>
</dbReference>
<dbReference type="AlphaFoldDB" id="A0A2I1M5U0"/>
<evidence type="ECO:0000256" key="3">
    <source>
        <dbReference type="PROSITE-ProRule" id="PRU00182"/>
    </source>
</evidence>
<dbReference type="InterPro" id="IPR029063">
    <property type="entry name" value="SAM-dependent_MTases_sf"/>
</dbReference>
<dbReference type="GO" id="GO:0008168">
    <property type="term" value="F:methyltransferase activity"/>
    <property type="evidence" value="ECO:0007669"/>
    <property type="project" value="UniProtKB-KW"/>
</dbReference>
<dbReference type="SMART" id="SM00363">
    <property type="entry name" value="S4"/>
    <property type="match status" value="1"/>
</dbReference>
<evidence type="ECO:0000313" key="5">
    <source>
        <dbReference type="EMBL" id="PKZ15485.1"/>
    </source>
</evidence>
<dbReference type="Pfam" id="PF01479">
    <property type="entry name" value="S4"/>
    <property type="match status" value="1"/>
</dbReference>
<keyword evidence="5" id="KW-0489">Methyltransferase</keyword>
<gene>
    <name evidence="5" type="ORF">CYJ32_03685</name>
</gene>
<dbReference type="PIRSF" id="PIRSF005578">
    <property type="entry name" value="TlyA"/>
    <property type="match status" value="1"/>
</dbReference>
<dbReference type="PANTHER" id="PTHR32319:SF0">
    <property type="entry name" value="BACTERIAL HEMOLYSIN-LIKE PROTEIN"/>
    <property type="match status" value="1"/>
</dbReference>
<keyword evidence="1 3" id="KW-0694">RNA-binding</keyword>
<dbReference type="RefSeq" id="WP_021618030.1">
    <property type="nucleotide sequence ID" value="NZ_CAUUNK010000016.1"/>
</dbReference>
<dbReference type="EMBL" id="PKGU01000002">
    <property type="protein sequence ID" value="PKZ15485.1"/>
    <property type="molecule type" value="Genomic_DNA"/>
</dbReference>
<sequence length="251" mass="27208">MGQRLDKELVDRALAPTRNRAQQLIASGAVLVNGSADKVKASLSVSANDRIELSDTVRSSGMYVSRGAIKLVDALDTFIPQGLPAPRGKKCLDIGASTGGFTQVLLDKGAQQVIALDVGHGQLDPLIANDNRVIEMSGVNIRDVYLDDLEYSPRFIVSDVSFISLTYVIPVIERITHSGAHAVVLVKPQFEVGPHKLGKGGIVTNTQYRQEAIETVQECAVNHHFTVRAITPSTITGTHGNQEYILWITRI</sequence>
<keyword evidence="5" id="KW-0808">Transferase</keyword>
<dbReference type="GO" id="GO:0003723">
    <property type="term" value="F:RNA binding"/>
    <property type="evidence" value="ECO:0007669"/>
    <property type="project" value="UniProtKB-KW"/>
</dbReference>
<protein>
    <submittedName>
        <fullName evidence="5">TlyA family RNA methyltransferase</fullName>
    </submittedName>
</protein>
<dbReference type="PANTHER" id="PTHR32319">
    <property type="entry name" value="BACTERIAL HEMOLYSIN-LIKE PROTEIN"/>
    <property type="match status" value="1"/>
</dbReference>
<dbReference type="Gene3D" id="3.10.290.10">
    <property type="entry name" value="RNA-binding S4 domain"/>
    <property type="match status" value="1"/>
</dbReference>
<dbReference type="CDD" id="cd00165">
    <property type="entry name" value="S4"/>
    <property type="match status" value="1"/>
</dbReference>
<dbReference type="InterPro" id="IPR002942">
    <property type="entry name" value="S4_RNA-bd"/>
</dbReference>
<dbReference type="InterPro" id="IPR004538">
    <property type="entry name" value="Hemolysin_A/TlyA"/>
</dbReference>
<evidence type="ECO:0000259" key="4">
    <source>
        <dbReference type="SMART" id="SM00363"/>
    </source>
</evidence>
<organism evidence="5 6">
    <name type="scientific">Alloscardovia omnicolens</name>
    <dbReference type="NCBI Taxonomy" id="419015"/>
    <lineage>
        <taxon>Bacteria</taxon>
        <taxon>Bacillati</taxon>
        <taxon>Actinomycetota</taxon>
        <taxon>Actinomycetes</taxon>
        <taxon>Bifidobacteriales</taxon>
        <taxon>Bifidobacteriaceae</taxon>
        <taxon>Alloscardovia</taxon>
    </lineage>
</organism>
<evidence type="ECO:0000256" key="2">
    <source>
        <dbReference type="ARBA" id="ARBA00029460"/>
    </source>
</evidence>
<dbReference type="Gene3D" id="3.40.50.150">
    <property type="entry name" value="Vaccinia Virus protein VP39"/>
    <property type="match status" value="1"/>
</dbReference>
<feature type="domain" description="RNA-binding S4" evidence="4">
    <location>
        <begin position="3"/>
        <end position="70"/>
    </location>
</feature>
<name>A0A2I1M5U0_9BIFI</name>
<dbReference type="InterPro" id="IPR047048">
    <property type="entry name" value="TlyA"/>
</dbReference>